<comment type="caution">
    <text evidence="1">The sequence shown here is derived from an EMBL/GenBank/DDBJ whole genome shotgun (WGS) entry which is preliminary data.</text>
</comment>
<dbReference type="AlphaFoldDB" id="A0A7C5DWM5"/>
<dbReference type="Proteomes" id="UP000886129">
    <property type="component" value="Unassembled WGS sequence"/>
</dbReference>
<gene>
    <name evidence="1" type="ORF">ENL26_01625</name>
</gene>
<name>A0A7C5DWM5_9BACT</name>
<proteinExistence type="predicted"/>
<protein>
    <submittedName>
        <fullName evidence="1">Uncharacterized protein</fullName>
    </submittedName>
</protein>
<dbReference type="EMBL" id="DRTH01000094">
    <property type="protein sequence ID" value="HHF08456.1"/>
    <property type="molecule type" value="Genomic_DNA"/>
</dbReference>
<sequence length="104" mass="11968">MKTYNLVILYGQVISLIKSNEKEFLTLKFSEKAGQEIKVVVRANKYTGIYKGGFILVEAFLCVENSEPYLLAKSHLVTSRPYDYDLDIELPRLLYGNLRKTLCK</sequence>
<reference evidence="1" key="1">
    <citation type="journal article" date="2020" name="mSystems">
        <title>Genome- and Community-Level Interaction Insights into Carbon Utilization and Element Cycling Functions of Hydrothermarchaeota in Hydrothermal Sediment.</title>
        <authorList>
            <person name="Zhou Z."/>
            <person name="Liu Y."/>
            <person name="Xu W."/>
            <person name="Pan J."/>
            <person name="Luo Z.H."/>
            <person name="Li M."/>
        </authorList>
    </citation>
    <scope>NUCLEOTIDE SEQUENCE [LARGE SCALE GENOMIC DNA]</scope>
    <source>
        <strain evidence="1">HyVt-80</strain>
    </source>
</reference>
<organism evidence="1">
    <name type="scientific">Kosmotoga arenicorallina</name>
    <dbReference type="NCBI Taxonomy" id="688066"/>
    <lineage>
        <taxon>Bacteria</taxon>
        <taxon>Thermotogati</taxon>
        <taxon>Thermotogota</taxon>
        <taxon>Thermotogae</taxon>
        <taxon>Kosmotogales</taxon>
        <taxon>Kosmotogaceae</taxon>
        <taxon>Kosmotoga</taxon>
    </lineage>
</organism>
<evidence type="ECO:0000313" key="1">
    <source>
        <dbReference type="EMBL" id="HHF08456.1"/>
    </source>
</evidence>
<accession>A0A7C5DWM5</accession>